<evidence type="ECO:0000313" key="2">
    <source>
        <dbReference type="EMBL" id="QCD66279.1"/>
    </source>
</evidence>
<dbReference type="EMBL" id="CP039375">
    <property type="protein sequence ID" value="QCD66279.1"/>
    <property type="molecule type" value="Genomic_DNA"/>
</dbReference>
<accession>A0A4D6KHN3</accession>
<dbReference type="Proteomes" id="UP000297053">
    <property type="component" value="Chromosome"/>
</dbReference>
<evidence type="ECO:0000256" key="1">
    <source>
        <dbReference type="SAM" id="MobiDB-lite"/>
    </source>
</evidence>
<dbReference type="AlphaFoldDB" id="A0A4D6KHN3"/>
<organism evidence="2 3">
    <name type="scientific">Halomicrobium mukohataei</name>
    <dbReference type="NCBI Taxonomy" id="57705"/>
    <lineage>
        <taxon>Archaea</taxon>
        <taxon>Methanobacteriati</taxon>
        <taxon>Methanobacteriota</taxon>
        <taxon>Stenosarchaea group</taxon>
        <taxon>Halobacteria</taxon>
        <taxon>Halobacteriales</taxon>
        <taxon>Haloarculaceae</taxon>
        <taxon>Halomicrobium</taxon>
    </lineage>
</organism>
<reference evidence="2 3" key="2">
    <citation type="submission" date="2019-04" db="EMBL/GenBank/DDBJ databases">
        <authorList>
            <person name="Yang S."/>
            <person name="Wei W."/>
        </authorList>
    </citation>
    <scope>NUCLEOTIDE SEQUENCE [LARGE SCALE GENOMIC DNA]</scope>
    <source>
        <strain evidence="3">ZP60</strain>
    </source>
</reference>
<proteinExistence type="predicted"/>
<dbReference type="GeneID" id="42179615"/>
<gene>
    <name evidence="2" type="ORF">E5139_11725</name>
</gene>
<protein>
    <submittedName>
        <fullName evidence="2">Uncharacterized protein</fullName>
    </submittedName>
</protein>
<sequence length="160" mass="18157">MSESLTNLGSAKVDATEETNIPDTDSTILTWSPVDGLVIEIDNHVYGGSGVPIYAELKDADGNDLPRDTEVFLRWDTPSRDQPMIVSERLSNIRQYRTLSLKEQQNEEYREQTRTELNGDGLVVLDFEEVQVAIRSSKQIDWDNSRLEIDRKAVTVRAED</sequence>
<dbReference type="RefSeq" id="WP_015762676.1">
    <property type="nucleotide sequence ID" value="NZ_CP039375.1"/>
</dbReference>
<evidence type="ECO:0000313" key="3">
    <source>
        <dbReference type="Proteomes" id="UP000297053"/>
    </source>
</evidence>
<feature type="region of interest" description="Disordered" evidence="1">
    <location>
        <begin position="1"/>
        <end position="26"/>
    </location>
</feature>
<name>A0A4D6KHN3_9EURY</name>
<dbReference type="KEGG" id="halz:E5139_11725"/>
<dbReference type="OMA" id="EPIDHAQ"/>
<reference evidence="2 3" key="1">
    <citation type="submission" date="2019-04" db="EMBL/GenBank/DDBJ databases">
        <title>Complete genome sequence of Arthrobacter sp. ZXY-2 associated with effective atrazine degradation and salt adaptation.</title>
        <authorList>
            <person name="Zhao X."/>
        </authorList>
    </citation>
    <scope>NUCLEOTIDE SEQUENCE [LARGE SCALE GENOMIC DNA]</scope>
    <source>
        <strain evidence="3">ZP60</strain>
    </source>
</reference>
<dbReference type="Gene3D" id="2.60.120.1180">
    <property type="match status" value="1"/>
</dbReference>